<evidence type="ECO:0000313" key="2">
    <source>
        <dbReference type="EMBL" id="QDT22461.1"/>
    </source>
</evidence>
<protein>
    <submittedName>
        <fullName evidence="2">Uncharacterized protein</fullName>
    </submittedName>
</protein>
<accession>A0A517PSW2</accession>
<dbReference type="AlphaFoldDB" id="A0A517PSW2"/>
<gene>
    <name evidence="2" type="ORF">HG66A1_42690</name>
</gene>
<keyword evidence="3" id="KW-1185">Reference proteome</keyword>
<dbReference type="EMBL" id="CP036266">
    <property type="protein sequence ID" value="QDT22461.1"/>
    <property type="molecule type" value="Genomic_DNA"/>
</dbReference>
<reference evidence="2 3" key="1">
    <citation type="submission" date="2019-02" db="EMBL/GenBank/DDBJ databases">
        <title>Deep-cultivation of Planctomycetes and their phenomic and genomic characterization uncovers novel biology.</title>
        <authorList>
            <person name="Wiegand S."/>
            <person name="Jogler M."/>
            <person name="Boedeker C."/>
            <person name="Pinto D."/>
            <person name="Vollmers J."/>
            <person name="Rivas-Marin E."/>
            <person name="Kohn T."/>
            <person name="Peeters S.H."/>
            <person name="Heuer A."/>
            <person name="Rast P."/>
            <person name="Oberbeckmann S."/>
            <person name="Bunk B."/>
            <person name="Jeske O."/>
            <person name="Meyerdierks A."/>
            <person name="Storesund J.E."/>
            <person name="Kallscheuer N."/>
            <person name="Luecker S."/>
            <person name="Lage O.M."/>
            <person name="Pohl T."/>
            <person name="Merkel B.J."/>
            <person name="Hornburger P."/>
            <person name="Mueller R.-W."/>
            <person name="Bruemmer F."/>
            <person name="Labrenz M."/>
            <person name="Spormann A.M."/>
            <person name="Op den Camp H."/>
            <person name="Overmann J."/>
            <person name="Amann R."/>
            <person name="Jetten M.S.M."/>
            <person name="Mascher T."/>
            <person name="Medema M.H."/>
            <person name="Devos D.P."/>
            <person name="Kaster A.-K."/>
            <person name="Ovreas L."/>
            <person name="Rohde M."/>
            <person name="Galperin M.Y."/>
            <person name="Jogler C."/>
        </authorList>
    </citation>
    <scope>NUCLEOTIDE SEQUENCE [LARGE SCALE GENOMIC DNA]</scope>
    <source>
        <strain evidence="2 3">HG66A1</strain>
    </source>
</reference>
<organism evidence="2 3">
    <name type="scientific">Gimesia chilikensis</name>
    <dbReference type="NCBI Taxonomy" id="2605989"/>
    <lineage>
        <taxon>Bacteria</taxon>
        <taxon>Pseudomonadati</taxon>
        <taxon>Planctomycetota</taxon>
        <taxon>Planctomycetia</taxon>
        <taxon>Planctomycetales</taxon>
        <taxon>Planctomycetaceae</taxon>
        <taxon>Gimesia</taxon>
    </lineage>
</organism>
<evidence type="ECO:0000256" key="1">
    <source>
        <dbReference type="SAM" id="Phobius"/>
    </source>
</evidence>
<feature type="transmembrane region" description="Helical" evidence="1">
    <location>
        <begin position="18"/>
        <end position="38"/>
    </location>
</feature>
<keyword evidence="1" id="KW-0812">Transmembrane</keyword>
<dbReference type="Proteomes" id="UP000320421">
    <property type="component" value="Chromosome"/>
</dbReference>
<name>A0A517PSW2_9PLAN</name>
<proteinExistence type="predicted"/>
<sequence>MNDGKEKVVPNRRNFKSFVWIAFSFVLICVAVIVYGSISLPNIQTSQTNLMIVNKTNRLIKNCVIHNENGTEIIKTSISPSSTFFGFIGDDVKSLNLFIHVTFANGTSISAEDVVRGVDGHTHRFDSIIVEVKNTHISSKSKITQKGANFYPDVFH</sequence>
<keyword evidence="1" id="KW-1133">Transmembrane helix</keyword>
<evidence type="ECO:0000313" key="3">
    <source>
        <dbReference type="Proteomes" id="UP000320421"/>
    </source>
</evidence>
<keyword evidence="1" id="KW-0472">Membrane</keyword>